<comment type="caution">
    <text evidence="2">The sequence shown here is derived from an EMBL/GenBank/DDBJ whole genome shotgun (WGS) entry which is preliminary data.</text>
</comment>
<evidence type="ECO:0000313" key="3">
    <source>
        <dbReference type="Proteomes" id="UP000568109"/>
    </source>
</evidence>
<organism evidence="2 3">
    <name type="scientific">Candidatus Phytoplasma pruni</name>
    <dbReference type="NCBI Taxonomy" id="479893"/>
    <lineage>
        <taxon>Bacteria</taxon>
        <taxon>Bacillati</taxon>
        <taxon>Mycoplasmatota</taxon>
        <taxon>Mollicutes</taxon>
        <taxon>Acholeplasmatales</taxon>
        <taxon>Acholeplasmataceae</taxon>
        <taxon>Candidatus Phytoplasma</taxon>
        <taxon>16SrIII (X-disease group)</taxon>
    </lineage>
</organism>
<evidence type="ECO:0000259" key="1">
    <source>
        <dbReference type="Pfam" id="PF11074"/>
    </source>
</evidence>
<gene>
    <name evidence="2" type="ORF">HR065_02270</name>
</gene>
<dbReference type="EMBL" id="JABUOH010000051">
    <property type="protein sequence ID" value="NWN45899.1"/>
    <property type="molecule type" value="Genomic_DNA"/>
</dbReference>
<dbReference type="RefSeq" id="WP_178734287.1">
    <property type="nucleotide sequence ID" value="NZ_JABUOH010000051.1"/>
</dbReference>
<dbReference type="Proteomes" id="UP000568109">
    <property type="component" value="Unassembled WGS sequence"/>
</dbReference>
<reference evidence="2 3" key="1">
    <citation type="submission" date="2020-06" db="EMBL/GenBank/DDBJ databases">
        <title>Draft genome sequence of Candidatus Phytoplasma pruni (X-disease group, subgroup 16SrIII-B) strain ChTDIII from Argentina.</title>
        <authorList>
            <person name="Fernandez F.D."/>
            <person name="Zuebert C."/>
            <person name="Huettel B."/>
            <person name="Kube M."/>
            <person name="Conci L.R."/>
        </authorList>
    </citation>
    <scope>NUCLEOTIDE SEQUENCE [LARGE SCALE GENOMIC DNA]</scope>
    <source>
        <strain evidence="2 3">ChTDIII</strain>
    </source>
</reference>
<protein>
    <submittedName>
        <fullName evidence="2">DUF2779 domain-containing protein</fullName>
    </submittedName>
</protein>
<name>A0A851HKE1_9MOLU</name>
<feature type="domain" description="DUF2779" evidence="1">
    <location>
        <begin position="373"/>
        <end position="520"/>
    </location>
</feature>
<sequence length="602" mass="70734">MNIFKTQFISFLKLLKYTHLKEILEQKQKQTFVWEPELDLLLSPEEQKNPIIQRLKQQIIPAEKNAAVLEEQKQLAVKLPQFKKLELLFGQYLQNNFSGEVIYHESTSYQKKLSYAINNHEFSSFVDVFGENDSVVELYEVKASLANEYLKIKFKDHAQKEHFLFEAVSNKSQSPLCYQINPQAYDFLNQNRHYLTPQSKLGNHLYDLAFQAWLLENNPFYREKKKKYFLVLLNGQYVSSGSNTYDSQLFSVIDLTAIMSLTHKIMEKDVLELTQHLNDSNSEKDLMMEQIQHYTKIPFKNNLFTYFNSHLGFKQQSVRDLLRQNYYHALDLPIDWLTRPNNLMQRTAIETQQPYYHWEKINAMINTLQYPLYFLDFETFPSPLPRFKGEKPYSQSLFQFSVHIEKTPGLCDKKKDNYAFLASDNQTDQRKALLEKLLTIIPDDGGSIVVYYKSFEQKRLEELASLFPEYSLKIKNMIQRLFDLLDVIKGNVKSFQKLGFSKEEASQHNFYHPDLNGSYSIKHVLPLFSTMNYDHLTIKNGAEALTTYASFHQLEKDQLAEKKAALLEYCSQDTFAMFEILTKMKQLISKKTEKTQNITSTF</sequence>
<dbReference type="InterPro" id="IPR021301">
    <property type="entry name" value="DUF2779"/>
</dbReference>
<proteinExistence type="predicted"/>
<keyword evidence="3" id="KW-1185">Reference proteome</keyword>
<dbReference type="Pfam" id="PF11074">
    <property type="entry name" value="DUF2779"/>
    <property type="match status" value="1"/>
</dbReference>
<accession>A0A851HKE1</accession>
<dbReference type="AlphaFoldDB" id="A0A851HKE1"/>
<evidence type="ECO:0000313" key="2">
    <source>
        <dbReference type="EMBL" id="NWN45899.1"/>
    </source>
</evidence>